<gene>
    <name evidence="2" type="ORF">MELLADRAFT_89771</name>
</gene>
<dbReference type="VEuPathDB" id="FungiDB:MELLADRAFT_89771"/>
<feature type="compositionally biased region" description="Low complexity" evidence="1">
    <location>
        <begin position="35"/>
        <end position="57"/>
    </location>
</feature>
<evidence type="ECO:0000313" key="3">
    <source>
        <dbReference type="Proteomes" id="UP000001072"/>
    </source>
</evidence>
<feature type="region of interest" description="Disordered" evidence="1">
    <location>
        <begin position="512"/>
        <end position="556"/>
    </location>
</feature>
<reference evidence="3" key="1">
    <citation type="journal article" date="2011" name="Proc. Natl. Acad. Sci. U.S.A.">
        <title>Obligate biotrophy features unraveled by the genomic analysis of rust fungi.</title>
        <authorList>
            <person name="Duplessis S."/>
            <person name="Cuomo C.A."/>
            <person name="Lin Y.-C."/>
            <person name="Aerts A."/>
            <person name="Tisserant E."/>
            <person name="Veneault-Fourrey C."/>
            <person name="Joly D.L."/>
            <person name="Hacquard S."/>
            <person name="Amselem J."/>
            <person name="Cantarel B.L."/>
            <person name="Chiu R."/>
            <person name="Coutinho P.M."/>
            <person name="Feau N."/>
            <person name="Field M."/>
            <person name="Frey P."/>
            <person name="Gelhaye E."/>
            <person name="Goldberg J."/>
            <person name="Grabherr M.G."/>
            <person name="Kodira C.D."/>
            <person name="Kohler A."/>
            <person name="Kuees U."/>
            <person name="Lindquist E.A."/>
            <person name="Lucas S.M."/>
            <person name="Mago R."/>
            <person name="Mauceli E."/>
            <person name="Morin E."/>
            <person name="Murat C."/>
            <person name="Pangilinan J.L."/>
            <person name="Park R."/>
            <person name="Pearson M."/>
            <person name="Quesneville H."/>
            <person name="Rouhier N."/>
            <person name="Sakthikumar S."/>
            <person name="Salamov A.A."/>
            <person name="Schmutz J."/>
            <person name="Selles B."/>
            <person name="Shapiro H."/>
            <person name="Tanguay P."/>
            <person name="Tuskan G.A."/>
            <person name="Henrissat B."/>
            <person name="Van de Peer Y."/>
            <person name="Rouze P."/>
            <person name="Ellis J.G."/>
            <person name="Dodds P.N."/>
            <person name="Schein J.E."/>
            <person name="Zhong S."/>
            <person name="Hamelin R.C."/>
            <person name="Grigoriev I.V."/>
            <person name="Szabo L.J."/>
            <person name="Martin F."/>
        </authorList>
    </citation>
    <scope>NUCLEOTIDE SEQUENCE [LARGE SCALE GENOMIC DNA]</scope>
    <source>
        <strain evidence="3">98AG31 / pathotype 3-4-7</strain>
    </source>
</reference>
<dbReference type="InParanoid" id="F4RUK2"/>
<dbReference type="KEGG" id="mlr:MELLADRAFT_89771"/>
<dbReference type="RefSeq" id="XP_007412739.1">
    <property type="nucleotide sequence ID" value="XM_007412677.1"/>
</dbReference>
<organism evidence="3">
    <name type="scientific">Melampsora larici-populina (strain 98AG31 / pathotype 3-4-7)</name>
    <name type="common">Poplar leaf rust fungus</name>
    <dbReference type="NCBI Taxonomy" id="747676"/>
    <lineage>
        <taxon>Eukaryota</taxon>
        <taxon>Fungi</taxon>
        <taxon>Dikarya</taxon>
        <taxon>Basidiomycota</taxon>
        <taxon>Pucciniomycotina</taxon>
        <taxon>Pucciniomycetes</taxon>
        <taxon>Pucciniales</taxon>
        <taxon>Melampsoraceae</taxon>
        <taxon>Melampsora</taxon>
    </lineage>
</organism>
<dbReference type="HOGENOM" id="CLU_025212_3_0_1"/>
<dbReference type="Proteomes" id="UP000001072">
    <property type="component" value="Unassembled WGS sequence"/>
</dbReference>
<evidence type="ECO:0000256" key="1">
    <source>
        <dbReference type="SAM" id="MobiDB-lite"/>
    </source>
</evidence>
<feature type="compositionally biased region" description="Acidic residues" evidence="1">
    <location>
        <begin position="78"/>
        <end position="97"/>
    </location>
</feature>
<feature type="compositionally biased region" description="Polar residues" evidence="1">
    <location>
        <begin position="67"/>
        <end position="76"/>
    </location>
</feature>
<keyword evidence="3" id="KW-1185">Reference proteome</keyword>
<proteinExistence type="predicted"/>
<sequence length="556" mass="62602">MDLCVPPQALGTHPISSTAMVSGTRSKRHITNPPKTSKNSKASKTLKTSKTSKTLTSHNQNARKKNTSSASGTAADTLNDEEEIKDPDFEDEDEDTQEIPNSSKTIPTKKIFRSRFPQLELDTFEEQLDQWTIAKLRDCIVKQNSCRSSAHKDIKDTVKLLRMDFEKQVLMVALMAGVPEVVIWNLMGFGKYKGKANPWIRFLSFCIKCLGDKLPERDNKDEWVARNQKMADEWAQLSKDEQNIFRDPYFFALAGIPDYSTHVIDTEETVEDDPANGVNVQQFDASTTPATVHQLSESDKEKYQPIFNKLVNVDKVHMCHGKPEPLPSIATLQKRSLLAVRKAHQDFAVICQRNQISYYLTTASCGGVNGWSQTFSNDVDFAKWALDKCHVPTKFANYVHGKDAVQEIKKKTPQASNARRSQLTMLLNNLMRAHARGIPKVPDPVSYIQTKRWKVQIVQKPGSSLSSQDLLVGHRKATDSIVKAWIKDIQDKNFVLEALSESEINQQDATLQESANPALQNDQSDPNRSSSTEQTRYKGKKRRVVSDSESSDTNDV</sequence>
<feature type="region of interest" description="Disordered" evidence="1">
    <location>
        <begin position="1"/>
        <end position="106"/>
    </location>
</feature>
<feature type="compositionally biased region" description="Polar residues" evidence="1">
    <location>
        <begin position="14"/>
        <end position="24"/>
    </location>
</feature>
<accession>F4RUK2</accession>
<dbReference type="OrthoDB" id="2506374at2759"/>
<dbReference type="AlphaFoldDB" id="F4RUK2"/>
<name>F4RUK2_MELLP</name>
<protein>
    <submittedName>
        <fullName evidence="2">Uncharacterized protein</fullName>
    </submittedName>
</protein>
<feature type="compositionally biased region" description="Polar residues" evidence="1">
    <location>
        <begin position="512"/>
        <end position="534"/>
    </location>
</feature>
<dbReference type="EMBL" id="GL883121">
    <property type="protein sequence ID" value="EGG03946.1"/>
    <property type="molecule type" value="Genomic_DNA"/>
</dbReference>
<dbReference type="GeneID" id="18935323"/>
<evidence type="ECO:0000313" key="2">
    <source>
        <dbReference type="EMBL" id="EGG03946.1"/>
    </source>
</evidence>